<evidence type="ECO:0000259" key="4">
    <source>
        <dbReference type="PROSITE" id="PS50801"/>
    </source>
</evidence>
<dbReference type="Proteomes" id="UP000093053">
    <property type="component" value="Chromosome"/>
</dbReference>
<sequence>MATDGEPDHPADIRPAHAPGAAEVVVTRQQGTPIAVISGEIDLDAVHEVRAHLLRYLDPQPGTLLIDLSAVTFLAAAGISMLLDVHHAAADHAIRVAVVAGGRATARPLSITGVDQVISIHPSRPAAILHLLRPRSPHSDSTGHASATPPSR</sequence>
<dbReference type="NCBIfam" id="TIGR00377">
    <property type="entry name" value="ant_ant_sig"/>
    <property type="match status" value="1"/>
</dbReference>
<dbReference type="InterPro" id="IPR002645">
    <property type="entry name" value="STAS_dom"/>
</dbReference>
<dbReference type="Gene3D" id="3.30.750.24">
    <property type="entry name" value="STAS domain"/>
    <property type="match status" value="1"/>
</dbReference>
<dbReference type="InterPro" id="IPR036513">
    <property type="entry name" value="STAS_dom_sf"/>
</dbReference>
<dbReference type="PANTHER" id="PTHR33495:SF2">
    <property type="entry name" value="ANTI-SIGMA FACTOR ANTAGONIST TM_1081-RELATED"/>
    <property type="match status" value="1"/>
</dbReference>
<dbReference type="OrthoDB" id="5194587at2"/>
<evidence type="ECO:0000256" key="3">
    <source>
        <dbReference type="SAM" id="MobiDB-lite"/>
    </source>
</evidence>
<dbReference type="PANTHER" id="PTHR33495">
    <property type="entry name" value="ANTI-SIGMA FACTOR ANTAGONIST TM_1081-RELATED-RELATED"/>
    <property type="match status" value="1"/>
</dbReference>
<feature type="compositionally biased region" description="Polar residues" evidence="3">
    <location>
        <begin position="139"/>
        <end position="152"/>
    </location>
</feature>
<evidence type="ECO:0000256" key="1">
    <source>
        <dbReference type="ARBA" id="ARBA00009013"/>
    </source>
</evidence>
<dbReference type="Pfam" id="PF01740">
    <property type="entry name" value="STAS"/>
    <property type="match status" value="1"/>
</dbReference>
<dbReference type="GO" id="GO:0043856">
    <property type="term" value="F:anti-sigma factor antagonist activity"/>
    <property type="evidence" value="ECO:0007669"/>
    <property type="project" value="InterPro"/>
</dbReference>
<dbReference type="InterPro" id="IPR003658">
    <property type="entry name" value="Anti-sigma_ant"/>
</dbReference>
<dbReference type="CDD" id="cd07043">
    <property type="entry name" value="STAS_anti-anti-sigma_factors"/>
    <property type="match status" value="1"/>
</dbReference>
<dbReference type="STRING" id="1586287.BBK82_08095"/>
<organism evidence="5 6">
    <name type="scientific">Lentzea guizhouensis</name>
    <dbReference type="NCBI Taxonomy" id="1586287"/>
    <lineage>
        <taxon>Bacteria</taxon>
        <taxon>Bacillati</taxon>
        <taxon>Actinomycetota</taxon>
        <taxon>Actinomycetes</taxon>
        <taxon>Pseudonocardiales</taxon>
        <taxon>Pseudonocardiaceae</taxon>
        <taxon>Lentzea</taxon>
    </lineage>
</organism>
<dbReference type="PROSITE" id="PS50801">
    <property type="entry name" value="STAS"/>
    <property type="match status" value="1"/>
</dbReference>
<reference evidence="5 6" key="1">
    <citation type="submission" date="2016-07" db="EMBL/GenBank/DDBJ databases">
        <title>Complete genome sequence of the Lentzea guizhouensis DHS C013.</title>
        <authorList>
            <person name="Cao C."/>
        </authorList>
    </citation>
    <scope>NUCLEOTIDE SEQUENCE [LARGE SCALE GENOMIC DNA]</scope>
    <source>
        <strain evidence="5 6">DHS C013</strain>
    </source>
</reference>
<evidence type="ECO:0000313" key="6">
    <source>
        <dbReference type="Proteomes" id="UP000093053"/>
    </source>
</evidence>
<feature type="domain" description="STAS" evidence="4">
    <location>
        <begin position="22"/>
        <end position="131"/>
    </location>
</feature>
<evidence type="ECO:0000313" key="5">
    <source>
        <dbReference type="EMBL" id="ANZ36035.1"/>
    </source>
</evidence>
<accession>A0A1B2HE81</accession>
<dbReference type="EMBL" id="CP016793">
    <property type="protein sequence ID" value="ANZ36035.1"/>
    <property type="molecule type" value="Genomic_DNA"/>
</dbReference>
<gene>
    <name evidence="5" type="ORF">BBK82_08095</name>
</gene>
<dbReference type="SUPFAM" id="SSF52091">
    <property type="entry name" value="SpoIIaa-like"/>
    <property type="match status" value="1"/>
</dbReference>
<feature type="region of interest" description="Disordered" evidence="3">
    <location>
        <begin position="133"/>
        <end position="152"/>
    </location>
</feature>
<dbReference type="AlphaFoldDB" id="A0A1B2HE81"/>
<evidence type="ECO:0000256" key="2">
    <source>
        <dbReference type="RuleBase" id="RU003749"/>
    </source>
</evidence>
<dbReference type="KEGG" id="led:BBK82_08095"/>
<protein>
    <recommendedName>
        <fullName evidence="2">Anti-sigma factor antagonist</fullName>
    </recommendedName>
</protein>
<comment type="similarity">
    <text evidence="1 2">Belongs to the anti-sigma-factor antagonist family.</text>
</comment>
<proteinExistence type="inferred from homology"/>
<keyword evidence="6" id="KW-1185">Reference proteome</keyword>
<name>A0A1B2HE81_9PSEU</name>